<dbReference type="NCBIfam" id="TIGR00778">
    <property type="entry name" value="ahpD_dom"/>
    <property type="match status" value="1"/>
</dbReference>
<dbReference type="Gene3D" id="1.20.1290.10">
    <property type="entry name" value="AhpD-like"/>
    <property type="match status" value="1"/>
</dbReference>
<comment type="caution">
    <text evidence="2">The sequence shown here is derived from an EMBL/GenBank/DDBJ whole genome shotgun (WGS) entry which is preliminary data.</text>
</comment>
<keyword evidence="2" id="KW-0575">Peroxidase</keyword>
<protein>
    <submittedName>
        <fullName evidence="2">Alkylhydroperoxidase domain protein</fullName>
    </submittedName>
</protein>
<dbReference type="InterPro" id="IPR029032">
    <property type="entry name" value="AhpD-like"/>
</dbReference>
<accession>A0A5M8QP02</accession>
<dbReference type="InterPro" id="IPR003779">
    <property type="entry name" value="CMD-like"/>
</dbReference>
<organism evidence="2 3">
    <name type="scientific">Agrococcus sediminis</name>
    <dbReference type="NCBI Taxonomy" id="2599924"/>
    <lineage>
        <taxon>Bacteria</taxon>
        <taxon>Bacillati</taxon>
        <taxon>Actinomycetota</taxon>
        <taxon>Actinomycetes</taxon>
        <taxon>Micrococcales</taxon>
        <taxon>Microbacteriaceae</taxon>
        <taxon>Agrococcus</taxon>
    </lineage>
</organism>
<dbReference type="AlphaFoldDB" id="A0A5M8QP02"/>
<keyword evidence="2" id="KW-0560">Oxidoreductase</keyword>
<dbReference type="PANTHER" id="PTHR35446">
    <property type="entry name" value="SI:CH211-175M2.5"/>
    <property type="match status" value="1"/>
</dbReference>
<dbReference type="Proteomes" id="UP000323221">
    <property type="component" value="Unassembled WGS sequence"/>
</dbReference>
<dbReference type="OrthoDB" id="3667834at2"/>
<dbReference type="InterPro" id="IPR023923">
    <property type="entry name" value="AhpD_Avi7169"/>
</dbReference>
<dbReference type="EMBL" id="VOIR01000001">
    <property type="protein sequence ID" value="KAA6437937.1"/>
    <property type="molecule type" value="Genomic_DNA"/>
</dbReference>
<dbReference type="InterPro" id="IPR010195">
    <property type="entry name" value="Uncharacterised_peroxidase-rel"/>
</dbReference>
<evidence type="ECO:0000259" key="1">
    <source>
        <dbReference type="Pfam" id="PF02627"/>
    </source>
</evidence>
<keyword evidence="3" id="KW-1185">Reference proteome</keyword>
<dbReference type="SUPFAM" id="SSF69118">
    <property type="entry name" value="AhpD-like"/>
    <property type="match status" value="1"/>
</dbReference>
<evidence type="ECO:0000313" key="2">
    <source>
        <dbReference type="EMBL" id="KAA6437937.1"/>
    </source>
</evidence>
<feature type="domain" description="Carboxymuconolactone decarboxylase-like" evidence="1">
    <location>
        <begin position="61"/>
        <end position="147"/>
    </location>
</feature>
<evidence type="ECO:0000313" key="3">
    <source>
        <dbReference type="Proteomes" id="UP000323221"/>
    </source>
</evidence>
<dbReference type="GO" id="GO:0051920">
    <property type="term" value="F:peroxiredoxin activity"/>
    <property type="evidence" value="ECO:0007669"/>
    <property type="project" value="InterPro"/>
</dbReference>
<gene>
    <name evidence="2" type="ORF">FQ330_00115</name>
</gene>
<dbReference type="Pfam" id="PF02627">
    <property type="entry name" value="CMD"/>
    <property type="match status" value="1"/>
</dbReference>
<dbReference type="PANTHER" id="PTHR35446:SF2">
    <property type="entry name" value="CARBOXYMUCONOLACTONE DECARBOXYLASE-LIKE DOMAIN-CONTAINING PROTEIN"/>
    <property type="match status" value="1"/>
</dbReference>
<name>A0A5M8QP02_9MICO</name>
<reference evidence="2 3" key="1">
    <citation type="submission" date="2019-08" db="EMBL/GenBank/DDBJ databases">
        <title>Agrococcus lahaulensis sp. nov., isolated from a cold desert of the Indian Himalayas.</title>
        <authorList>
            <person name="Qu J.H."/>
        </authorList>
    </citation>
    <scope>NUCLEOTIDE SEQUENCE [LARGE SCALE GENOMIC DNA]</scope>
    <source>
        <strain evidence="2 3">NS18</strain>
    </source>
</reference>
<proteinExistence type="predicted"/>
<dbReference type="InterPro" id="IPR004675">
    <property type="entry name" value="AhpD_core"/>
</dbReference>
<dbReference type="NCBIfam" id="TIGR04030">
    <property type="entry name" value="perox_Avi_7169"/>
    <property type="match status" value="1"/>
</dbReference>
<dbReference type="RefSeq" id="WP_146354207.1">
    <property type="nucleotide sequence ID" value="NZ_VOIR01000001.1"/>
</dbReference>
<sequence length="198" mass="21425">MTAIIEHEALRRPERFTQRGLGWVPWLPPVPEGELTDVQRHALVEASRSTSPYFRLLARDPEALRARTLTDLDIFGNEEGGLPRWERELSAAAASRVNGCVFCASVHARAASRLSGRGDDVQRLLDEGVGARVDERWDAIADASAALTATPSGFGAGHVERLRAAGIGDAGIVDQISGAAFFNWANRLMLSLGEPEVV</sequence>
<dbReference type="NCBIfam" id="TIGR01926">
    <property type="entry name" value="peroxid_rel"/>
    <property type="match status" value="1"/>
</dbReference>